<reference evidence="1" key="1">
    <citation type="journal article" date="2019" name="bioRxiv">
        <title>The Genome of the Zebra Mussel, Dreissena polymorpha: A Resource for Invasive Species Research.</title>
        <authorList>
            <person name="McCartney M.A."/>
            <person name="Auch B."/>
            <person name="Kono T."/>
            <person name="Mallez S."/>
            <person name="Zhang Y."/>
            <person name="Obille A."/>
            <person name="Becker A."/>
            <person name="Abrahante J.E."/>
            <person name="Garbe J."/>
            <person name="Badalamenti J.P."/>
            <person name="Herman A."/>
            <person name="Mangelson H."/>
            <person name="Liachko I."/>
            <person name="Sullivan S."/>
            <person name="Sone E.D."/>
            <person name="Koren S."/>
            <person name="Silverstein K.A.T."/>
            <person name="Beckman K.B."/>
            <person name="Gohl D.M."/>
        </authorList>
    </citation>
    <scope>NUCLEOTIDE SEQUENCE</scope>
    <source>
        <strain evidence="1">Duluth1</strain>
        <tissue evidence="1">Whole animal</tissue>
    </source>
</reference>
<accession>A0A9D3YA32</accession>
<proteinExistence type="predicted"/>
<protein>
    <submittedName>
        <fullName evidence="1">Uncharacterized protein</fullName>
    </submittedName>
</protein>
<gene>
    <name evidence="1" type="ORF">DPMN_083860</name>
</gene>
<comment type="caution">
    <text evidence="1">The sequence shown here is derived from an EMBL/GenBank/DDBJ whole genome shotgun (WGS) entry which is preliminary data.</text>
</comment>
<reference evidence="1" key="2">
    <citation type="submission" date="2020-11" db="EMBL/GenBank/DDBJ databases">
        <authorList>
            <person name="McCartney M.A."/>
            <person name="Auch B."/>
            <person name="Kono T."/>
            <person name="Mallez S."/>
            <person name="Becker A."/>
            <person name="Gohl D.M."/>
            <person name="Silverstein K.A.T."/>
            <person name="Koren S."/>
            <person name="Bechman K.B."/>
            <person name="Herman A."/>
            <person name="Abrahante J.E."/>
            <person name="Garbe J."/>
        </authorList>
    </citation>
    <scope>NUCLEOTIDE SEQUENCE</scope>
    <source>
        <strain evidence="1">Duluth1</strain>
        <tissue evidence="1">Whole animal</tissue>
    </source>
</reference>
<evidence type="ECO:0000313" key="2">
    <source>
        <dbReference type="Proteomes" id="UP000828390"/>
    </source>
</evidence>
<sequence length="96" mass="10117">MPKVETITAEVRLRITIATAALAGLISRLFTSRSISFHPSTGFSSPTLSPSYCTAARPGQFTGYQNAGYRPLGTSISEDCSVSPSWSTIPNSTSGT</sequence>
<dbReference type="EMBL" id="JAIWYP010000016">
    <property type="protein sequence ID" value="KAH3696395.1"/>
    <property type="molecule type" value="Genomic_DNA"/>
</dbReference>
<dbReference type="Proteomes" id="UP000828390">
    <property type="component" value="Unassembled WGS sequence"/>
</dbReference>
<evidence type="ECO:0000313" key="1">
    <source>
        <dbReference type="EMBL" id="KAH3696395.1"/>
    </source>
</evidence>
<dbReference type="AlphaFoldDB" id="A0A9D3YA32"/>
<name>A0A9D3YA32_DREPO</name>
<keyword evidence="2" id="KW-1185">Reference proteome</keyword>
<organism evidence="1 2">
    <name type="scientific">Dreissena polymorpha</name>
    <name type="common">Zebra mussel</name>
    <name type="synonym">Mytilus polymorpha</name>
    <dbReference type="NCBI Taxonomy" id="45954"/>
    <lineage>
        <taxon>Eukaryota</taxon>
        <taxon>Metazoa</taxon>
        <taxon>Spiralia</taxon>
        <taxon>Lophotrochozoa</taxon>
        <taxon>Mollusca</taxon>
        <taxon>Bivalvia</taxon>
        <taxon>Autobranchia</taxon>
        <taxon>Heteroconchia</taxon>
        <taxon>Euheterodonta</taxon>
        <taxon>Imparidentia</taxon>
        <taxon>Neoheterodontei</taxon>
        <taxon>Myida</taxon>
        <taxon>Dreissenoidea</taxon>
        <taxon>Dreissenidae</taxon>
        <taxon>Dreissena</taxon>
    </lineage>
</organism>